<sequence>MFSLAYKPETDIEIDGKIYPVDDSFDNVIRLIDMLNDVMVEPAYKVIIGLQMFLGDLDGDELLERDFNELNKVFNQLIELFIGKGKEEIKYDIAGNELPQMKDPEERNYSLKHDAEFIYASFMQAYGIDLIEEQGKLSWTKFQALLSGLPSNTKFSQVVSIRTWKKPSKNEKEHTRMAKLKEIYRLPEEEEGE</sequence>
<reference evidence="1 2" key="1">
    <citation type="journal article" date="2022" name="Genome Biol. Evol.">
        <title>Host diet, physiology and behaviors set the stage for Lachnospiraceae cladogenesis.</title>
        <authorList>
            <person name="Vera-Ponce De Leon A."/>
            <person name="Schneider M."/>
            <person name="Jahnes B.C."/>
            <person name="Sadowski V."/>
            <person name="Camuy-Velez L.A."/>
            <person name="Duan J."/>
            <person name="Sabree Z.L."/>
        </authorList>
    </citation>
    <scope>NUCLEOTIDE SEQUENCE [LARGE SCALE GENOMIC DNA]</scope>
    <source>
        <strain evidence="1 2">PAL113</strain>
    </source>
</reference>
<name>A0ABT1EA93_9FIRM</name>
<dbReference type="Proteomes" id="UP001523566">
    <property type="component" value="Unassembled WGS sequence"/>
</dbReference>
<organism evidence="1 2">
    <name type="scientific">Aequitasia blattaphilus</name>
    <dbReference type="NCBI Taxonomy" id="2949332"/>
    <lineage>
        <taxon>Bacteria</taxon>
        <taxon>Bacillati</taxon>
        <taxon>Bacillota</taxon>
        <taxon>Clostridia</taxon>
        <taxon>Lachnospirales</taxon>
        <taxon>Lachnospiraceae</taxon>
        <taxon>Aequitasia</taxon>
    </lineage>
</organism>
<comment type="caution">
    <text evidence="1">The sequence shown here is derived from an EMBL/GenBank/DDBJ whole genome shotgun (WGS) entry which is preliminary data.</text>
</comment>
<accession>A0ABT1EA93</accession>
<evidence type="ECO:0000313" key="1">
    <source>
        <dbReference type="EMBL" id="MCP1102596.1"/>
    </source>
</evidence>
<protein>
    <submittedName>
        <fullName evidence="1">Bacteriophage Gp15 family protein</fullName>
    </submittedName>
</protein>
<dbReference type="EMBL" id="JAMZFW010000012">
    <property type="protein sequence ID" value="MCP1102596.1"/>
    <property type="molecule type" value="Genomic_DNA"/>
</dbReference>
<keyword evidence="2" id="KW-1185">Reference proteome</keyword>
<dbReference type="Pfam" id="PF06854">
    <property type="entry name" value="Phage_Gp15"/>
    <property type="match status" value="1"/>
</dbReference>
<dbReference type="InterPro" id="IPR009660">
    <property type="entry name" value="Phage_A500_Gp15"/>
</dbReference>
<proteinExistence type="predicted"/>
<evidence type="ECO:0000313" key="2">
    <source>
        <dbReference type="Proteomes" id="UP001523566"/>
    </source>
</evidence>
<dbReference type="RefSeq" id="WP_262066381.1">
    <property type="nucleotide sequence ID" value="NZ_JAMXOD010000012.1"/>
</dbReference>
<gene>
    <name evidence="1" type="ORF">NK125_09235</name>
</gene>